<accession>A0A5A7PDM1</accession>
<comment type="subunit">
    <text evidence="3">Binds to multiple calmodulin (CaM) in the presence of Ca(2+) and CaM-like proteins.</text>
</comment>
<comment type="similarity">
    <text evidence="2">Belongs to the IQD family.</text>
</comment>
<dbReference type="Proteomes" id="UP000325081">
    <property type="component" value="Unassembled WGS sequence"/>
</dbReference>
<dbReference type="AlphaFoldDB" id="A0A5A7PDM1"/>
<dbReference type="InterPro" id="IPR027417">
    <property type="entry name" value="P-loop_NTPase"/>
</dbReference>
<feature type="region of interest" description="Disordered" evidence="5">
    <location>
        <begin position="315"/>
        <end position="342"/>
    </location>
</feature>
<feature type="compositionally biased region" description="Low complexity" evidence="5">
    <location>
        <begin position="187"/>
        <end position="201"/>
    </location>
</feature>
<keyword evidence="8" id="KW-1185">Reference proteome</keyword>
<evidence type="ECO:0000256" key="5">
    <source>
        <dbReference type="SAM" id="MobiDB-lite"/>
    </source>
</evidence>
<protein>
    <submittedName>
        <fullName evidence="7">IQ-domain 22</fullName>
    </submittedName>
</protein>
<feature type="region of interest" description="Disordered" evidence="5">
    <location>
        <begin position="358"/>
        <end position="391"/>
    </location>
</feature>
<feature type="region of interest" description="Disordered" evidence="5">
    <location>
        <begin position="1"/>
        <end position="56"/>
    </location>
</feature>
<sequence length="451" mass="49530">MGKASKWFRGLLGLKKPDPKPDSDPKPPSKRIWSFAKPHREKPPHRSQHTTVAPTGFADEGASRHAAAVAAATAAVAEAAVAAAQAAAAVVQLTSGAGASCSAAHVSQRAAGYGGRDEWAAVKIQSHFRAYLARRALRALKALVKLQALAKGYLWRKQFAEYLQQMQAIARAQERARAGRILNYETSQSSTKSSSFNNYNSPATSEKHQHLTTIKRNITRKSEGSTGSSNNNHRTSLKSNERQQGSSSFTRIVPMDDDKNDKILEVDSVKVKHVPTTPLKYYYSGHLHSPNEAQSFSSPFKYSHDQLEETNSPLNYSASSVGGSSKRAHQITPTKSDGSKSYSSVYLDHPNYMAYTESSKAKVRSMSAPKQRPAQYERSSSASRNSEFGNNSINHNYSYNYNESRVSGVQRASALHTNFTSKAYPGSGRLDRLGMPVRDVSSFSGSHWHRY</sequence>
<evidence type="ECO:0000313" key="7">
    <source>
        <dbReference type="EMBL" id="GER30377.1"/>
    </source>
</evidence>
<organism evidence="7 8">
    <name type="scientific">Striga asiatica</name>
    <name type="common">Asiatic witchweed</name>
    <name type="synonym">Buchnera asiatica</name>
    <dbReference type="NCBI Taxonomy" id="4170"/>
    <lineage>
        <taxon>Eukaryota</taxon>
        <taxon>Viridiplantae</taxon>
        <taxon>Streptophyta</taxon>
        <taxon>Embryophyta</taxon>
        <taxon>Tracheophyta</taxon>
        <taxon>Spermatophyta</taxon>
        <taxon>Magnoliopsida</taxon>
        <taxon>eudicotyledons</taxon>
        <taxon>Gunneridae</taxon>
        <taxon>Pentapetalae</taxon>
        <taxon>asterids</taxon>
        <taxon>lamiids</taxon>
        <taxon>Lamiales</taxon>
        <taxon>Orobanchaceae</taxon>
        <taxon>Buchnereae</taxon>
        <taxon>Striga</taxon>
    </lineage>
</organism>
<feature type="compositionally biased region" description="Basic and acidic residues" evidence="5">
    <location>
        <begin position="15"/>
        <end position="27"/>
    </location>
</feature>
<evidence type="ECO:0000256" key="4">
    <source>
        <dbReference type="ARBA" id="ARBA00045534"/>
    </source>
</evidence>
<feature type="compositionally biased region" description="Polar residues" evidence="5">
    <location>
        <begin position="377"/>
        <end position="389"/>
    </location>
</feature>
<feature type="compositionally biased region" description="Polar residues" evidence="5">
    <location>
        <begin position="224"/>
        <end position="250"/>
    </location>
</feature>
<evidence type="ECO:0000256" key="2">
    <source>
        <dbReference type="ARBA" id="ARBA00024341"/>
    </source>
</evidence>
<comment type="function">
    <text evidence="4">May be involved in cooperative interactions with calmodulins or calmodulin-like proteins. Recruits calmodulin proteins to microtubules, thus being a potential scaffold in cellular signaling and trafficking. May associate with nucleic acids and regulate gene expression at the transcriptional or post-transcriptional level.</text>
</comment>
<dbReference type="SMART" id="SM00015">
    <property type="entry name" value="IQ"/>
    <property type="match status" value="2"/>
</dbReference>
<dbReference type="PANTHER" id="PTHR32295">
    <property type="entry name" value="IQ-DOMAIN 5-RELATED"/>
    <property type="match status" value="1"/>
</dbReference>
<dbReference type="Pfam" id="PF13178">
    <property type="entry name" value="DUF4005"/>
    <property type="match status" value="1"/>
</dbReference>
<feature type="region of interest" description="Disordered" evidence="5">
    <location>
        <begin position="184"/>
        <end position="254"/>
    </location>
</feature>
<comment type="caution">
    <text evidence="7">The sequence shown here is derived from an EMBL/GenBank/DDBJ whole genome shotgun (WGS) entry which is preliminary data.</text>
</comment>
<dbReference type="Pfam" id="PF00612">
    <property type="entry name" value="IQ"/>
    <property type="match status" value="2"/>
</dbReference>
<reference evidence="8" key="1">
    <citation type="journal article" date="2019" name="Curr. Biol.">
        <title>Genome Sequence of Striga asiatica Provides Insight into the Evolution of Plant Parasitism.</title>
        <authorList>
            <person name="Yoshida S."/>
            <person name="Kim S."/>
            <person name="Wafula E.K."/>
            <person name="Tanskanen J."/>
            <person name="Kim Y.M."/>
            <person name="Honaas L."/>
            <person name="Yang Z."/>
            <person name="Spallek T."/>
            <person name="Conn C.E."/>
            <person name="Ichihashi Y."/>
            <person name="Cheong K."/>
            <person name="Cui S."/>
            <person name="Der J.P."/>
            <person name="Gundlach H."/>
            <person name="Jiao Y."/>
            <person name="Hori C."/>
            <person name="Ishida J.K."/>
            <person name="Kasahara H."/>
            <person name="Kiba T."/>
            <person name="Kim M.S."/>
            <person name="Koo N."/>
            <person name="Laohavisit A."/>
            <person name="Lee Y.H."/>
            <person name="Lumba S."/>
            <person name="McCourt P."/>
            <person name="Mortimer J.C."/>
            <person name="Mutuku J.M."/>
            <person name="Nomura T."/>
            <person name="Sasaki-Sekimoto Y."/>
            <person name="Seto Y."/>
            <person name="Wang Y."/>
            <person name="Wakatake T."/>
            <person name="Sakakibara H."/>
            <person name="Demura T."/>
            <person name="Yamaguchi S."/>
            <person name="Yoneyama K."/>
            <person name="Manabe R.I."/>
            <person name="Nelson D.C."/>
            <person name="Schulman A.H."/>
            <person name="Timko M.P."/>
            <person name="dePamphilis C.W."/>
            <person name="Choi D."/>
            <person name="Shirasu K."/>
        </authorList>
    </citation>
    <scope>NUCLEOTIDE SEQUENCE [LARGE SCALE GENOMIC DNA]</scope>
    <source>
        <strain evidence="8">cv. UVA1</strain>
    </source>
</reference>
<feature type="compositionally biased region" description="Basic residues" evidence="5">
    <location>
        <begin position="37"/>
        <end position="48"/>
    </location>
</feature>
<keyword evidence="1" id="KW-0112">Calmodulin-binding</keyword>
<feature type="compositionally biased region" description="Polar residues" evidence="5">
    <location>
        <begin position="331"/>
        <end position="342"/>
    </location>
</feature>
<dbReference type="PROSITE" id="PS50096">
    <property type="entry name" value="IQ"/>
    <property type="match status" value="2"/>
</dbReference>
<dbReference type="PANTHER" id="PTHR32295:SF11">
    <property type="entry name" value="PROTEIN IQ-DOMAIN 22"/>
    <property type="match status" value="1"/>
</dbReference>
<dbReference type="EMBL" id="BKCP01004339">
    <property type="protein sequence ID" value="GER30377.1"/>
    <property type="molecule type" value="Genomic_DNA"/>
</dbReference>
<evidence type="ECO:0000313" key="8">
    <source>
        <dbReference type="Proteomes" id="UP000325081"/>
    </source>
</evidence>
<proteinExistence type="inferred from homology"/>
<dbReference type="OrthoDB" id="1686972at2759"/>
<dbReference type="InterPro" id="IPR025064">
    <property type="entry name" value="DUF4005"/>
</dbReference>
<dbReference type="GO" id="GO:0005516">
    <property type="term" value="F:calmodulin binding"/>
    <property type="evidence" value="ECO:0007669"/>
    <property type="project" value="UniProtKB-KW"/>
</dbReference>
<evidence type="ECO:0000259" key="6">
    <source>
        <dbReference type="Pfam" id="PF13178"/>
    </source>
</evidence>
<dbReference type="Gene3D" id="1.20.5.190">
    <property type="match status" value="1"/>
</dbReference>
<gene>
    <name evidence="7" type="ORF">STAS_06318</name>
</gene>
<dbReference type="SUPFAM" id="SSF52540">
    <property type="entry name" value="P-loop containing nucleoside triphosphate hydrolases"/>
    <property type="match status" value="1"/>
</dbReference>
<evidence type="ECO:0000256" key="1">
    <source>
        <dbReference type="ARBA" id="ARBA00022860"/>
    </source>
</evidence>
<dbReference type="InterPro" id="IPR000048">
    <property type="entry name" value="IQ_motif_EF-hand-BS"/>
</dbReference>
<evidence type="ECO:0000256" key="3">
    <source>
        <dbReference type="ARBA" id="ARBA00024378"/>
    </source>
</evidence>
<feature type="domain" description="DUF4005" evidence="6">
    <location>
        <begin position="326"/>
        <end position="400"/>
    </location>
</feature>
<name>A0A5A7PDM1_STRAF</name>